<evidence type="ECO:0000313" key="4">
    <source>
        <dbReference type="EMBL" id="ORX63467.1"/>
    </source>
</evidence>
<dbReference type="SUPFAM" id="SSF53474">
    <property type="entry name" value="alpha/beta-Hydrolases"/>
    <property type="match status" value="1"/>
</dbReference>
<feature type="region of interest" description="Disordered" evidence="2">
    <location>
        <begin position="208"/>
        <end position="250"/>
    </location>
</feature>
<sequence>MKKLNVLLCYFIHGLGGSNEDYKNIKLQFQETFNKLFPDENDKEIKNIVNIYCTNANSGMKATFPFEIMFQNEFQEFTQYFENTLVKDLKRDASKYNNFEGVECNIYLSFSGHSLGGNVARGLITKLYSTFTQKDETFDNYFEYIKKNYTFLTNVIPCSYLSLSSPHLGSLVSPSNESSKFMKKAEKFVVKGFLNTVVGDVGKELTFQENEKKSNKTNKNNNNNNNSNNNSNNNINNNNDSNDNNNEENKSKKYKYRIMNCCSKEEMEALARFPNRTLTAFLRYDLQVKYCSAMGCIESPYPSILENEKDILIPGVNDTRIVMYSGFNEGEELDYYQKEVFNTKISKDFYYDNVKVVPSPDIDDQIKRALANKKEQEKKNNNNNNETKEDIPLTHYEEMEEEFLIDNENETEIPVALIKLFNRIPFRRVSLDFVVPAGLLRAYTHGLCLDVEAFFIGAKIKKMANKTKNFYCNLLIADFIRTSGQTNEYSLLHLVN</sequence>
<comment type="caution">
    <text evidence="4">The sequence shown here is derived from an EMBL/GenBank/DDBJ whole genome shotgun (WGS) entry which is preliminary data.</text>
</comment>
<dbReference type="InterPro" id="IPR007751">
    <property type="entry name" value="DUF676_lipase-like"/>
</dbReference>
<keyword evidence="5" id="KW-1185">Reference proteome</keyword>
<feature type="domain" description="DUF676" evidence="3">
    <location>
        <begin position="8"/>
        <end position="280"/>
    </location>
</feature>
<name>A0A1Y1VQA7_9FUNG</name>
<dbReference type="Pfam" id="PF05057">
    <property type="entry name" value="DUF676"/>
    <property type="match status" value="1"/>
</dbReference>
<dbReference type="OrthoDB" id="2136988at2759"/>
<gene>
    <name evidence="4" type="ORF">BCR32DRAFT_298427</name>
</gene>
<dbReference type="InterPro" id="IPR029058">
    <property type="entry name" value="AB_hydrolase_fold"/>
</dbReference>
<dbReference type="AlphaFoldDB" id="A0A1Y1VQA7"/>
<evidence type="ECO:0000256" key="1">
    <source>
        <dbReference type="ARBA" id="ARBA00007920"/>
    </source>
</evidence>
<accession>A0A1Y1VQA7</accession>
<dbReference type="Proteomes" id="UP000193944">
    <property type="component" value="Unassembled WGS sequence"/>
</dbReference>
<dbReference type="PANTHER" id="PTHR12482">
    <property type="entry name" value="LIPASE ROG1-RELATED-RELATED"/>
    <property type="match status" value="1"/>
</dbReference>
<evidence type="ECO:0000256" key="2">
    <source>
        <dbReference type="SAM" id="MobiDB-lite"/>
    </source>
</evidence>
<organism evidence="4 5">
    <name type="scientific">Anaeromyces robustus</name>
    <dbReference type="NCBI Taxonomy" id="1754192"/>
    <lineage>
        <taxon>Eukaryota</taxon>
        <taxon>Fungi</taxon>
        <taxon>Fungi incertae sedis</taxon>
        <taxon>Chytridiomycota</taxon>
        <taxon>Chytridiomycota incertae sedis</taxon>
        <taxon>Neocallimastigomycetes</taxon>
        <taxon>Neocallimastigales</taxon>
        <taxon>Neocallimastigaceae</taxon>
        <taxon>Anaeromyces</taxon>
    </lineage>
</organism>
<comment type="similarity">
    <text evidence="1">Belongs to the putative lipase ROG1 family.</text>
</comment>
<dbReference type="Gene3D" id="3.40.50.1820">
    <property type="entry name" value="alpha/beta hydrolase"/>
    <property type="match status" value="1"/>
</dbReference>
<evidence type="ECO:0000313" key="5">
    <source>
        <dbReference type="Proteomes" id="UP000193944"/>
    </source>
</evidence>
<evidence type="ECO:0000259" key="3">
    <source>
        <dbReference type="Pfam" id="PF05057"/>
    </source>
</evidence>
<proteinExistence type="inferred from homology"/>
<protein>
    <recommendedName>
        <fullName evidence="3">DUF676 domain-containing protein</fullName>
    </recommendedName>
</protein>
<reference evidence="4 5" key="1">
    <citation type="submission" date="2016-08" db="EMBL/GenBank/DDBJ databases">
        <title>A Parts List for Fungal Cellulosomes Revealed by Comparative Genomics.</title>
        <authorList>
            <consortium name="DOE Joint Genome Institute"/>
            <person name="Haitjema C.H."/>
            <person name="Gilmore S.P."/>
            <person name="Henske J.K."/>
            <person name="Solomon K.V."/>
            <person name="De Groot R."/>
            <person name="Kuo A."/>
            <person name="Mondo S.J."/>
            <person name="Salamov A.A."/>
            <person name="Labutti K."/>
            <person name="Zhao Z."/>
            <person name="Chiniquy J."/>
            <person name="Barry K."/>
            <person name="Brewer H.M."/>
            <person name="Purvine S.O."/>
            <person name="Wright A.T."/>
            <person name="Boxma B."/>
            <person name="Van Alen T."/>
            <person name="Hackstein J.H."/>
            <person name="Baker S.E."/>
            <person name="Grigoriev I.V."/>
            <person name="O'Malley M.A."/>
        </authorList>
    </citation>
    <scope>NUCLEOTIDE SEQUENCE [LARGE SCALE GENOMIC DNA]</scope>
    <source>
        <strain evidence="4 5">S4</strain>
    </source>
</reference>
<dbReference type="EMBL" id="MCFG01000631">
    <property type="protein sequence ID" value="ORX63467.1"/>
    <property type="molecule type" value="Genomic_DNA"/>
</dbReference>
<feature type="compositionally biased region" description="Low complexity" evidence="2">
    <location>
        <begin position="217"/>
        <end position="244"/>
    </location>
</feature>
<dbReference type="InterPro" id="IPR044294">
    <property type="entry name" value="Lipase-like"/>
</dbReference>
<reference evidence="4 5" key="2">
    <citation type="submission" date="2016-08" db="EMBL/GenBank/DDBJ databases">
        <title>Pervasive Adenine N6-methylation of Active Genes in Fungi.</title>
        <authorList>
            <consortium name="DOE Joint Genome Institute"/>
            <person name="Mondo S.J."/>
            <person name="Dannebaum R.O."/>
            <person name="Kuo R.C."/>
            <person name="Labutti K."/>
            <person name="Haridas S."/>
            <person name="Kuo A."/>
            <person name="Salamov A."/>
            <person name="Ahrendt S.R."/>
            <person name="Lipzen A."/>
            <person name="Sullivan W."/>
            <person name="Andreopoulos W.B."/>
            <person name="Clum A."/>
            <person name="Lindquist E."/>
            <person name="Daum C."/>
            <person name="Ramamoorthy G.K."/>
            <person name="Gryganskyi A."/>
            <person name="Culley D."/>
            <person name="Magnuson J.K."/>
            <person name="James T.Y."/>
            <person name="O'Malley M.A."/>
            <person name="Stajich J.E."/>
            <person name="Spatafora J.W."/>
            <person name="Visel A."/>
            <person name="Grigoriev I.V."/>
        </authorList>
    </citation>
    <scope>NUCLEOTIDE SEQUENCE [LARGE SCALE GENOMIC DNA]</scope>
    <source>
        <strain evidence="4 5">S4</strain>
    </source>
</reference>
<dbReference type="PANTHER" id="PTHR12482:SF62">
    <property type="entry name" value="LIPASE ROG1-RELATED"/>
    <property type="match status" value="1"/>
</dbReference>